<protein>
    <submittedName>
        <fullName evidence="3">S-adenosyl-L-methionine dependent methyltransferase</fullName>
    </submittedName>
</protein>
<keyword evidence="3" id="KW-0489">Methyltransferase</keyword>
<keyword evidence="2" id="KW-1133">Transmembrane helix</keyword>
<dbReference type="GeneID" id="28826962"/>
<dbReference type="InParanoid" id="A0A132B6P8"/>
<proteinExistence type="inferred from homology"/>
<evidence type="ECO:0000313" key="4">
    <source>
        <dbReference type="Proteomes" id="UP000070700"/>
    </source>
</evidence>
<feature type="transmembrane region" description="Helical" evidence="2">
    <location>
        <begin position="12"/>
        <end position="34"/>
    </location>
</feature>
<gene>
    <name evidence="3" type="ORF">LY89DRAFT_702169</name>
</gene>
<dbReference type="SUPFAM" id="SSF53335">
    <property type="entry name" value="S-adenosyl-L-methionine-dependent methyltransferases"/>
    <property type="match status" value="1"/>
</dbReference>
<reference evidence="3 4" key="1">
    <citation type="submission" date="2015-10" db="EMBL/GenBank/DDBJ databases">
        <title>Full genome of DAOMC 229536 Phialocephala scopiformis, a fungal endophyte of spruce producing the potent anti-insectan compound rugulosin.</title>
        <authorList>
            <consortium name="DOE Joint Genome Institute"/>
            <person name="Walker A.K."/>
            <person name="Frasz S.L."/>
            <person name="Seifert K.A."/>
            <person name="Miller J.D."/>
            <person name="Mondo S.J."/>
            <person name="Labutti K."/>
            <person name="Lipzen A."/>
            <person name="Dockter R."/>
            <person name="Kennedy M."/>
            <person name="Grigoriev I.V."/>
            <person name="Spatafora J.W."/>
        </authorList>
    </citation>
    <scope>NUCLEOTIDE SEQUENCE [LARGE SCALE GENOMIC DNA]</scope>
    <source>
        <strain evidence="3 4">CBS 120377</strain>
    </source>
</reference>
<keyword evidence="2" id="KW-0472">Membrane</keyword>
<name>A0A132B6P8_MOLSC</name>
<dbReference type="OrthoDB" id="10061782at2759"/>
<evidence type="ECO:0000256" key="2">
    <source>
        <dbReference type="SAM" id="Phobius"/>
    </source>
</evidence>
<dbReference type="InterPro" id="IPR016584">
    <property type="entry name" value="MeTrfase_VrtF"/>
</dbReference>
<dbReference type="GO" id="GO:0032259">
    <property type="term" value="P:methylation"/>
    <property type="evidence" value="ECO:0007669"/>
    <property type="project" value="UniProtKB-KW"/>
</dbReference>
<keyword evidence="4" id="KW-1185">Reference proteome</keyword>
<comment type="similarity">
    <text evidence="1">Belongs to the methyltransferase superfamily.</text>
</comment>
<sequence length="215" mass="24189">MMCRLCCIPDLSLIQTVLFIYDFWVIGISNLYAWRCPTGTVLVPFFNKNLSKKHLDIGVGTGYFLAHDDLKEDNQVTLVDLNKNSLEAANGRIGKKGKYDSISLCYLLHCMLGPSEEKVPLFANVKRNLSKRGVLLGSTILGQGVSHNWFGQRLINAYNKKGLFGNVMDSRRVFEDSLRENFGDVECRVEGAVLLFEARRPRRDSSGGRTTFQTS</sequence>
<dbReference type="InterPro" id="IPR029063">
    <property type="entry name" value="SAM-dependent_MTases_sf"/>
</dbReference>
<evidence type="ECO:0000256" key="1">
    <source>
        <dbReference type="ARBA" id="ARBA00008361"/>
    </source>
</evidence>
<dbReference type="Gene3D" id="3.40.50.150">
    <property type="entry name" value="Vaccinia Virus protein VP39"/>
    <property type="match status" value="1"/>
</dbReference>
<keyword evidence="2" id="KW-0812">Transmembrane</keyword>
<dbReference type="KEGG" id="psco:LY89DRAFT_702169"/>
<organism evidence="3 4">
    <name type="scientific">Mollisia scopiformis</name>
    <name type="common">Conifer needle endophyte fungus</name>
    <name type="synonym">Phialocephala scopiformis</name>
    <dbReference type="NCBI Taxonomy" id="149040"/>
    <lineage>
        <taxon>Eukaryota</taxon>
        <taxon>Fungi</taxon>
        <taxon>Dikarya</taxon>
        <taxon>Ascomycota</taxon>
        <taxon>Pezizomycotina</taxon>
        <taxon>Leotiomycetes</taxon>
        <taxon>Helotiales</taxon>
        <taxon>Mollisiaceae</taxon>
        <taxon>Mollisia</taxon>
    </lineage>
</organism>
<dbReference type="AlphaFoldDB" id="A0A132B6P8"/>
<dbReference type="PIRSF" id="PIRSF011491">
    <property type="entry name" value="Mtase_YbcY_prd"/>
    <property type="match status" value="1"/>
</dbReference>
<dbReference type="RefSeq" id="XP_018062034.1">
    <property type="nucleotide sequence ID" value="XM_018217236.1"/>
</dbReference>
<dbReference type="GO" id="GO:0008168">
    <property type="term" value="F:methyltransferase activity"/>
    <property type="evidence" value="ECO:0007669"/>
    <property type="project" value="UniProtKB-KW"/>
</dbReference>
<keyword evidence="3" id="KW-0808">Transferase</keyword>
<accession>A0A132B6P8</accession>
<dbReference type="Proteomes" id="UP000070700">
    <property type="component" value="Unassembled WGS sequence"/>
</dbReference>
<evidence type="ECO:0000313" key="3">
    <source>
        <dbReference type="EMBL" id="KUJ07679.1"/>
    </source>
</evidence>
<dbReference type="EMBL" id="KQ947438">
    <property type="protein sequence ID" value="KUJ07679.1"/>
    <property type="molecule type" value="Genomic_DNA"/>
</dbReference>